<reference evidence="2 3" key="2">
    <citation type="submission" date="2019-08" db="EMBL/GenBank/DDBJ databases">
        <title>Jejuicoccus antrihumi gen. nov., sp. nov., a new member of the family Dermacoccaceae isolated from a cave.</title>
        <authorList>
            <person name="Schumann P."/>
            <person name="Kim I.S."/>
        </authorList>
    </citation>
    <scope>NUCLEOTIDE SEQUENCE [LARGE SCALE GENOMIC DNA]</scope>
    <source>
        <strain evidence="2 3">C5-26</strain>
    </source>
</reference>
<gene>
    <name evidence="2" type="ORF">FGL98_20665</name>
</gene>
<dbReference type="OrthoDB" id="9132139at2"/>
<keyword evidence="3" id="KW-1185">Reference proteome</keyword>
<dbReference type="SUPFAM" id="SSF55729">
    <property type="entry name" value="Acyl-CoA N-acyltransferases (Nat)"/>
    <property type="match status" value="1"/>
</dbReference>
<comment type="caution">
    <text evidence="2">The sequence shown here is derived from an EMBL/GenBank/DDBJ whole genome shotgun (WGS) entry which is preliminary data.</text>
</comment>
<dbReference type="InterPro" id="IPR051531">
    <property type="entry name" value="N-acetyltransferase"/>
</dbReference>
<dbReference type="AlphaFoldDB" id="A0A563DTH8"/>
<dbReference type="EMBL" id="VCQV01000039">
    <property type="protein sequence ID" value="TWP33557.1"/>
    <property type="molecule type" value="Genomic_DNA"/>
</dbReference>
<dbReference type="InterPro" id="IPR016181">
    <property type="entry name" value="Acyl_CoA_acyltransferase"/>
</dbReference>
<reference evidence="2 3" key="1">
    <citation type="submission" date="2019-05" db="EMBL/GenBank/DDBJ databases">
        <authorList>
            <person name="Lee S.D."/>
        </authorList>
    </citation>
    <scope>NUCLEOTIDE SEQUENCE [LARGE SCALE GENOMIC DNA]</scope>
    <source>
        <strain evidence="2 3">C5-26</strain>
    </source>
</reference>
<dbReference type="Gene3D" id="3.40.630.30">
    <property type="match status" value="1"/>
</dbReference>
<dbReference type="PANTHER" id="PTHR43792">
    <property type="entry name" value="GNAT FAMILY, PUTATIVE (AFU_ORTHOLOGUE AFUA_3G00765)-RELATED-RELATED"/>
    <property type="match status" value="1"/>
</dbReference>
<dbReference type="Pfam" id="PF13302">
    <property type="entry name" value="Acetyltransf_3"/>
    <property type="match status" value="1"/>
</dbReference>
<dbReference type="Proteomes" id="UP000320244">
    <property type="component" value="Unassembled WGS sequence"/>
</dbReference>
<protein>
    <submittedName>
        <fullName evidence="2">GNAT family N-acetyltransferase</fullName>
    </submittedName>
</protein>
<name>A0A563DTH8_9MICO</name>
<accession>A0A563DTH8</accession>
<dbReference type="InterPro" id="IPR000182">
    <property type="entry name" value="GNAT_dom"/>
</dbReference>
<dbReference type="PANTHER" id="PTHR43792:SF1">
    <property type="entry name" value="N-ACETYLTRANSFERASE DOMAIN-CONTAINING PROTEIN"/>
    <property type="match status" value="1"/>
</dbReference>
<sequence>MAWNERNYTEHGFGLWVIELADGTFVGGCGLMMQDVEGEGLVEVGYHVGTAWQGRGLATEAAGAGRDAARDAGIPHLVAIIRPSNRPSQRVAEKIGLRLERRIVKSGDALVFSADLQTVP</sequence>
<keyword evidence="2" id="KW-0808">Transferase</keyword>
<dbReference type="PROSITE" id="PS51186">
    <property type="entry name" value="GNAT"/>
    <property type="match status" value="1"/>
</dbReference>
<evidence type="ECO:0000259" key="1">
    <source>
        <dbReference type="PROSITE" id="PS51186"/>
    </source>
</evidence>
<dbReference type="GO" id="GO:0016747">
    <property type="term" value="F:acyltransferase activity, transferring groups other than amino-acyl groups"/>
    <property type="evidence" value="ECO:0007669"/>
    <property type="project" value="InterPro"/>
</dbReference>
<proteinExistence type="predicted"/>
<feature type="domain" description="N-acetyltransferase" evidence="1">
    <location>
        <begin position="1"/>
        <end position="117"/>
    </location>
</feature>
<evidence type="ECO:0000313" key="3">
    <source>
        <dbReference type="Proteomes" id="UP000320244"/>
    </source>
</evidence>
<dbReference type="RefSeq" id="WP_146320058.1">
    <property type="nucleotide sequence ID" value="NZ_VCQV01000039.1"/>
</dbReference>
<organism evidence="2 3">
    <name type="scientific">Leekyejoonella antrihumi</name>
    <dbReference type="NCBI Taxonomy" id="1660198"/>
    <lineage>
        <taxon>Bacteria</taxon>
        <taxon>Bacillati</taxon>
        <taxon>Actinomycetota</taxon>
        <taxon>Actinomycetes</taxon>
        <taxon>Micrococcales</taxon>
        <taxon>Dermacoccaceae</taxon>
        <taxon>Leekyejoonella</taxon>
    </lineage>
</organism>
<evidence type="ECO:0000313" key="2">
    <source>
        <dbReference type="EMBL" id="TWP33557.1"/>
    </source>
</evidence>